<dbReference type="GO" id="GO:0005874">
    <property type="term" value="C:microtubule"/>
    <property type="evidence" value="ECO:0007669"/>
    <property type="project" value="TreeGrafter"/>
</dbReference>
<name>Q0CEV2_ASPTN</name>
<dbReference type="GO" id="GO:0005525">
    <property type="term" value="F:GTP binding"/>
    <property type="evidence" value="ECO:0007669"/>
    <property type="project" value="InterPro"/>
</dbReference>
<feature type="domain" description="Dynamin-type G" evidence="4">
    <location>
        <begin position="46"/>
        <end position="313"/>
    </location>
</feature>
<protein>
    <recommendedName>
        <fullName evidence="4">Dynamin-type G domain-containing protein</fullName>
    </recommendedName>
</protein>
<dbReference type="GO" id="GO:0008017">
    <property type="term" value="F:microtubule binding"/>
    <property type="evidence" value="ECO:0007669"/>
    <property type="project" value="TreeGrafter"/>
</dbReference>
<feature type="region of interest" description="Disordered" evidence="3">
    <location>
        <begin position="413"/>
        <end position="461"/>
    </location>
</feature>
<evidence type="ECO:0000256" key="2">
    <source>
        <dbReference type="ARBA" id="ARBA00023134"/>
    </source>
</evidence>
<dbReference type="VEuPathDB" id="FungiDB:ATEG_07782"/>
<sequence>MEPAPQQEWIGLQLGGLQAGFGLQTSRTSESLNQIDQVRANGVGDHIALPQLVVCGDQSAGKSSVLERITGIPFPRQDGLCTRFPTEIIIRHDPAQSQATATIIPHHSGAKVPYGYSGIRGHATQSEDAPAFSKDVLRLEIVGNTRLHLTIVDLPGLISVSENEHDVQLVHDLVDTYLESSRTIILAVVPASSDVDTQGIIQRARRFDRDGDRTVGIITKPDLINQGTESRVARLAKNIDKTKLKLGFFLLKNPSPAQLEQGISLAEHHRAEIDFFSSGLWKREALDRSRIGVEKLRSFLQDLLDSHIEGELPKVREDIRSLLRTVDDELADIGTERSSPDQIRLYLMRISNDFHTLVRAGLEGAYSDIFFQAHDDEEDLTLRLRAAVHKVNQNFADYMRQYGRKHRIVADMCDGPPAAVGDQSESDEEQSEPPAGPRAEVEDQSESDEDQSEDHCQEGQVLVTEGEMSAWVQKVYNQTRGQELPGSHNLKT</sequence>
<feature type="compositionally biased region" description="Acidic residues" evidence="3">
    <location>
        <begin position="442"/>
        <end position="452"/>
    </location>
</feature>
<dbReference type="InterPro" id="IPR045063">
    <property type="entry name" value="Dynamin_N"/>
</dbReference>
<dbReference type="Pfam" id="PF00350">
    <property type="entry name" value="Dynamin_N"/>
    <property type="match status" value="1"/>
</dbReference>
<dbReference type="GeneID" id="4322943"/>
<dbReference type="EMBL" id="CH476604">
    <property type="protein sequence ID" value="EAU32044.1"/>
    <property type="molecule type" value="Genomic_DNA"/>
</dbReference>
<dbReference type="GO" id="GO:0016559">
    <property type="term" value="P:peroxisome fission"/>
    <property type="evidence" value="ECO:0007669"/>
    <property type="project" value="TreeGrafter"/>
</dbReference>
<dbReference type="GO" id="GO:0000266">
    <property type="term" value="P:mitochondrial fission"/>
    <property type="evidence" value="ECO:0007669"/>
    <property type="project" value="TreeGrafter"/>
</dbReference>
<dbReference type="GO" id="GO:0003924">
    <property type="term" value="F:GTPase activity"/>
    <property type="evidence" value="ECO:0007669"/>
    <property type="project" value="InterPro"/>
</dbReference>
<evidence type="ECO:0000313" key="6">
    <source>
        <dbReference type="Proteomes" id="UP000007963"/>
    </source>
</evidence>
<dbReference type="PANTHER" id="PTHR11566">
    <property type="entry name" value="DYNAMIN"/>
    <property type="match status" value="1"/>
</dbReference>
<dbReference type="GO" id="GO:0005739">
    <property type="term" value="C:mitochondrion"/>
    <property type="evidence" value="ECO:0007669"/>
    <property type="project" value="TreeGrafter"/>
</dbReference>
<dbReference type="GO" id="GO:0006897">
    <property type="term" value="P:endocytosis"/>
    <property type="evidence" value="ECO:0007669"/>
    <property type="project" value="TreeGrafter"/>
</dbReference>
<dbReference type="InterPro" id="IPR001401">
    <property type="entry name" value="Dynamin_GTPase"/>
</dbReference>
<dbReference type="PANTHER" id="PTHR11566:SF21">
    <property type="entry name" value="DYNAMIN RELATED PROTEIN 1, ISOFORM A"/>
    <property type="match status" value="1"/>
</dbReference>
<dbReference type="InterPro" id="IPR022812">
    <property type="entry name" value="Dynamin"/>
</dbReference>
<reference evidence="6" key="1">
    <citation type="submission" date="2005-09" db="EMBL/GenBank/DDBJ databases">
        <title>Annotation of the Aspergillus terreus NIH2624 genome.</title>
        <authorList>
            <person name="Birren B.W."/>
            <person name="Lander E.S."/>
            <person name="Galagan J.E."/>
            <person name="Nusbaum C."/>
            <person name="Devon K."/>
            <person name="Henn M."/>
            <person name="Ma L.-J."/>
            <person name="Jaffe D.B."/>
            <person name="Butler J."/>
            <person name="Alvarez P."/>
            <person name="Gnerre S."/>
            <person name="Grabherr M."/>
            <person name="Kleber M."/>
            <person name="Mauceli E.W."/>
            <person name="Brockman W."/>
            <person name="Rounsley S."/>
            <person name="Young S.K."/>
            <person name="LaButti K."/>
            <person name="Pushparaj V."/>
            <person name="DeCaprio D."/>
            <person name="Crawford M."/>
            <person name="Koehrsen M."/>
            <person name="Engels R."/>
            <person name="Montgomery P."/>
            <person name="Pearson M."/>
            <person name="Howarth C."/>
            <person name="Larson L."/>
            <person name="Luoma S."/>
            <person name="White J."/>
            <person name="Alvarado L."/>
            <person name="Kodira C.D."/>
            <person name="Zeng Q."/>
            <person name="Oleary S."/>
            <person name="Yandava C."/>
            <person name="Denning D.W."/>
            <person name="Nierman W.C."/>
            <person name="Milne T."/>
            <person name="Madden K."/>
        </authorList>
    </citation>
    <scope>NUCLEOTIDE SEQUENCE [LARGE SCALE GENOMIC DNA]</scope>
    <source>
        <strain evidence="6">NIH 2624 / FGSC A1156</strain>
    </source>
</reference>
<dbReference type="SMART" id="SM00053">
    <property type="entry name" value="DYNc"/>
    <property type="match status" value="1"/>
</dbReference>
<dbReference type="SUPFAM" id="SSF52540">
    <property type="entry name" value="P-loop containing nucleoside triphosphate hydrolases"/>
    <property type="match status" value="1"/>
</dbReference>
<dbReference type="InterPro" id="IPR000375">
    <property type="entry name" value="Dynamin_stalk"/>
</dbReference>
<dbReference type="PROSITE" id="PS51718">
    <property type="entry name" value="G_DYNAMIN_2"/>
    <property type="match status" value="1"/>
</dbReference>
<evidence type="ECO:0000256" key="3">
    <source>
        <dbReference type="SAM" id="MobiDB-lite"/>
    </source>
</evidence>
<dbReference type="RefSeq" id="XP_001216403.1">
    <property type="nucleotide sequence ID" value="XM_001216403.1"/>
</dbReference>
<dbReference type="InterPro" id="IPR027417">
    <property type="entry name" value="P-loop_NTPase"/>
</dbReference>
<evidence type="ECO:0000256" key="1">
    <source>
        <dbReference type="ARBA" id="ARBA00022741"/>
    </source>
</evidence>
<dbReference type="InterPro" id="IPR030381">
    <property type="entry name" value="G_DYNAMIN_dom"/>
</dbReference>
<dbReference type="OMA" id="PFPRKSG"/>
<accession>Q0CEV2</accession>
<dbReference type="eggNOG" id="KOG0446">
    <property type="taxonomic scope" value="Eukaryota"/>
</dbReference>
<evidence type="ECO:0000259" key="4">
    <source>
        <dbReference type="PROSITE" id="PS51718"/>
    </source>
</evidence>
<dbReference type="PRINTS" id="PR00195">
    <property type="entry name" value="DYNAMIN"/>
</dbReference>
<dbReference type="OrthoDB" id="415706at2759"/>
<evidence type="ECO:0000313" key="5">
    <source>
        <dbReference type="EMBL" id="EAU32044.1"/>
    </source>
</evidence>
<gene>
    <name evidence="5" type="ORF">ATEG_07782</name>
</gene>
<dbReference type="Pfam" id="PF01031">
    <property type="entry name" value="Dynamin_M"/>
    <property type="match status" value="1"/>
</dbReference>
<keyword evidence="1" id="KW-0547">Nucleotide-binding</keyword>
<dbReference type="GO" id="GO:0016020">
    <property type="term" value="C:membrane"/>
    <property type="evidence" value="ECO:0007669"/>
    <property type="project" value="TreeGrafter"/>
</dbReference>
<dbReference type="AlphaFoldDB" id="Q0CEV2"/>
<dbReference type="CDD" id="cd08771">
    <property type="entry name" value="DLP_1"/>
    <property type="match status" value="1"/>
</dbReference>
<dbReference type="HOGENOM" id="CLU_008964_7_2_1"/>
<proteinExistence type="predicted"/>
<dbReference type="GO" id="GO:0048312">
    <property type="term" value="P:intracellular distribution of mitochondria"/>
    <property type="evidence" value="ECO:0007669"/>
    <property type="project" value="TreeGrafter"/>
</dbReference>
<organism evidence="5 6">
    <name type="scientific">Aspergillus terreus (strain NIH 2624 / FGSC A1156)</name>
    <dbReference type="NCBI Taxonomy" id="341663"/>
    <lineage>
        <taxon>Eukaryota</taxon>
        <taxon>Fungi</taxon>
        <taxon>Dikarya</taxon>
        <taxon>Ascomycota</taxon>
        <taxon>Pezizomycotina</taxon>
        <taxon>Eurotiomycetes</taxon>
        <taxon>Eurotiomycetidae</taxon>
        <taxon>Eurotiales</taxon>
        <taxon>Aspergillaceae</taxon>
        <taxon>Aspergillus</taxon>
        <taxon>Aspergillus subgen. Circumdati</taxon>
    </lineage>
</organism>
<dbReference type="STRING" id="341663.Q0CEV2"/>
<dbReference type="Gene3D" id="3.40.50.300">
    <property type="entry name" value="P-loop containing nucleotide triphosphate hydrolases"/>
    <property type="match status" value="1"/>
</dbReference>
<keyword evidence="2" id="KW-0342">GTP-binding</keyword>
<dbReference type="Proteomes" id="UP000007963">
    <property type="component" value="Unassembled WGS sequence"/>
</dbReference>